<dbReference type="Pfam" id="PF05050">
    <property type="entry name" value="Methyltransf_21"/>
    <property type="match status" value="1"/>
</dbReference>
<comment type="caution">
    <text evidence="2">The sequence shown here is derived from an EMBL/GenBank/DDBJ whole genome shotgun (WGS) entry which is preliminary data.</text>
</comment>
<evidence type="ECO:0000259" key="1">
    <source>
        <dbReference type="Pfam" id="PF05050"/>
    </source>
</evidence>
<proteinExistence type="predicted"/>
<dbReference type="Gene3D" id="3.40.50.720">
    <property type="entry name" value="NAD(P)-binding Rossmann-like Domain"/>
    <property type="match status" value="1"/>
</dbReference>
<feature type="domain" description="Methyltransferase FkbM" evidence="1">
    <location>
        <begin position="227"/>
        <end position="376"/>
    </location>
</feature>
<dbReference type="AlphaFoldDB" id="A0A2J0KRP1"/>
<dbReference type="PANTHER" id="PTHR34203">
    <property type="entry name" value="METHYLTRANSFERASE, FKBM FAMILY PROTEIN"/>
    <property type="match status" value="1"/>
</dbReference>
<dbReference type="InterPro" id="IPR006342">
    <property type="entry name" value="FkbM_mtfrase"/>
</dbReference>
<dbReference type="NCBIfam" id="TIGR01444">
    <property type="entry name" value="fkbM_fam"/>
    <property type="match status" value="1"/>
</dbReference>
<dbReference type="InterPro" id="IPR029063">
    <property type="entry name" value="SAM-dependent_MTases_sf"/>
</dbReference>
<gene>
    <name evidence="2" type="ORF">COS99_06350</name>
</gene>
<evidence type="ECO:0000313" key="2">
    <source>
        <dbReference type="EMBL" id="PIU41261.1"/>
    </source>
</evidence>
<dbReference type="PANTHER" id="PTHR34203:SF15">
    <property type="entry name" value="SLL1173 PROTEIN"/>
    <property type="match status" value="1"/>
</dbReference>
<dbReference type="EMBL" id="PEWV01000063">
    <property type="protein sequence ID" value="PIU41261.1"/>
    <property type="molecule type" value="Genomic_DNA"/>
</dbReference>
<organism evidence="2 3">
    <name type="scientific">Candidatus Aquitaenariimonas noxiae</name>
    <dbReference type="NCBI Taxonomy" id="1974741"/>
    <lineage>
        <taxon>Bacteria</taxon>
        <taxon>Pseudomonadati</taxon>
        <taxon>Candidatus Omnitrophota</taxon>
        <taxon>Candidatus Aquitaenariimonas</taxon>
    </lineage>
</organism>
<name>A0A2J0KRP1_9BACT</name>
<accession>A0A2J0KRP1</accession>
<dbReference type="Gene3D" id="3.40.50.150">
    <property type="entry name" value="Vaccinia Virus protein VP39"/>
    <property type="match status" value="1"/>
</dbReference>
<dbReference type="Proteomes" id="UP000230052">
    <property type="component" value="Unassembled WGS sequence"/>
</dbReference>
<dbReference type="InterPro" id="IPR052514">
    <property type="entry name" value="SAM-dependent_MTase"/>
</dbReference>
<dbReference type="SUPFAM" id="SSF53335">
    <property type="entry name" value="S-adenosyl-L-methionine-dependent methyltransferases"/>
    <property type="match status" value="1"/>
</dbReference>
<protein>
    <recommendedName>
        <fullName evidence="1">Methyltransferase FkbM domain-containing protein</fullName>
    </recommendedName>
</protein>
<reference evidence="2 3" key="1">
    <citation type="submission" date="2017-09" db="EMBL/GenBank/DDBJ databases">
        <title>Depth-based differentiation of microbial function through sediment-hosted aquifers and enrichment of novel symbionts in the deep terrestrial subsurface.</title>
        <authorList>
            <person name="Probst A.J."/>
            <person name="Ladd B."/>
            <person name="Jarett J.K."/>
            <person name="Geller-Mcgrath D.E."/>
            <person name="Sieber C.M."/>
            <person name="Emerson J.B."/>
            <person name="Anantharaman K."/>
            <person name="Thomas B.C."/>
            <person name="Malmstrom R."/>
            <person name="Stieglmeier M."/>
            <person name="Klingl A."/>
            <person name="Woyke T."/>
            <person name="Ryan C.M."/>
            <person name="Banfield J.F."/>
        </authorList>
    </citation>
    <scope>NUCLEOTIDE SEQUENCE [LARGE SCALE GENOMIC DNA]</scope>
    <source>
        <strain evidence="2">CG07_land_8_20_14_0_80_42_15</strain>
    </source>
</reference>
<sequence length="404" mass="45563">MRVSMVSRTPEQLGGAASLKTELNKLLSEDVQSAKKREKTTFDNMAEPFNKSIVLFGAGHLGVKVLKGLRMKGLEPVAFADNNPARWGQIVEGIKIFSPQEAADRFGNKAAFIVTIWAPQHSHLRTKKQLEALRCCKIVPFAALFWKYPDALLPHYQFSVPHKILEQSARVLRAFALFADEESLKQYTAHIKWRLLLDFDGLPAPSTEDQYFPAAVLKILPNEMFVDCGAFDGDTIRSFIKHSRSNFGKIVGFEPDPRNFRRLNEYIFTLSDDIKNRLMVYNFAVGAKKRKVNFDAPGATRASVSESGTIGVDCVTLDEVLGNENPTFLKFDLEGSEKDALMGAQATIKRAKPITAICVYHMPDDLWEIPLRLHAFNKEYNFYLRTHDEDGLEIVTYAIPSSRQ</sequence>
<evidence type="ECO:0000313" key="3">
    <source>
        <dbReference type="Proteomes" id="UP000230052"/>
    </source>
</evidence>